<dbReference type="InterPro" id="IPR007173">
    <property type="entry name" value="ALO_C"/>
</dbReference>
<evidence type="ECO:0000256" key="3">
    <source>
        <dbReference type="SAM" id="SignalP"/>
    </source>
</evidence>
<feature type="chain" id="PRO_5029758480" evidence="3">
    <location>
        <begin position="26"/>
        <end position="607"/>
    </location>
</feature>
<evidence type="ECO:0000313" key="5">
    <source>
        <dbReference type="EMBL" id="QOL01111.1"/>
    </source>
</evidence>
<feature type="domain" description="FAD-binding PCMH-type" evidence="4">
    <location>
        <begin position="53"/>
        <end position="253"/>
    </location>
</feature>
<dbReference type="PANTHER" id="PTHR43762">
    <property type="entry name" value="L-GULONOLACTONE OXIDASE"/>
    <property type="match status" value="1"/>
</dbReference>
<dbReference type="UniPathway" id="UPA00132"/>
<dbReference type="GO" id="GO:0071949">
    <property type="term" value="F:FAD binding"/>
    <property type="evidence" value="ECO:0007669"/>
    <property type="project" value="InterPro"/>
</dbReference>
<accession>A0A7L9QE23</accession>
<dbReference type="PROSITE" id="PS51387">
    <property type="entry name" value="FAD_PCMH"/>
    <property type="match status" value="1"/>
</dbReference>
<dbReference type="GO" id="GO:0016020">
    <property type="term" value="C:membrane"/>
    <property type="evidence" value="ECO:0007669"/>
    <property type="project" value="InterPro"/>
</dbReference>
<sequence length="607" mass="65971">MVSRLKIGLCTVLLFLALSARQTLGFGTCRQDPTAQSHFCGLPYSLSNFQGYFACNTTVQVGRPDSKDQLLALIKSFPRVKGVGVGHSWSRDFFCAGGNADSIDIVLTELTSTRRINALPRWSRLGNLYDSTFPIHVDEDAQTVTVQGGVQTRVLLDFLATHITTKGPLGWTLPSFSWYIDQTVAGAVATGTHGSTMKYGTLSGQVLEIEVAVANGTLVTVTPAANPHLFAALQVSVGRLGIITQVKLPIKAQKAVKRSVDTMTMDAFVQEVLRVEDSYKIALQSGDEGAISQALEPVEAVQAFAFPVSGDLWKVSYRLLATTSLDGTSELSGVVDTEKYYQSITTDGTTSGPPKMPGAFDQKKPLPLGGSIFIDLFNSTEWDLLGKALLVPLVAPGIYSARKSYLTQSDLSSAFMSDLDPYDQYEVSVTMDKAGTCLARANELWKSGAAEGFRVPPLIRFVSGETPYLSNTNGGPRMFVNLEDHLSHTLKKPNLEFERIVRYFVDECDARLHWGKAGWPYLEPCFDGASHYANWCDFGCAVEELDPDGKFRTQSNAWSWRATQNGADVPLSQCCSPTGFSSQCTCAPRTDRTGCPAPGTVLHILAD</sequence>
<dbReference type="InterPro" id="IPR010031">
    <property type="entry name" value="FAD_lactone_oxidase-like"/>
</dbReference>
<dbReference type="InterPro" id="IPR036318">
    <property type="entry name" value="FAD-bd_PCMH-like_sf"/>
</dbReference>
<dbReference type="GO" id="GO:0003885">
    <property type="term" value="F:D-arabinono-1,4-lactone oxidase activity"/>
    <property type="evidence" value="ECO:0007669"/>
    <property type="project" value="InterPro"/>
</dbReference>
<dbReference type="InterPro" id="IPR016169">
    <property type="entry name" value="FAD-bd_PCMH_sub2"/>
</dbReference>
<dbReference type="Pfam" id="PF04030">
    <property type="entry name" value="ALO"/>
    <property type="match status" value="1"/>
</dbReference>
<evidence type="ECO:0000259" key="4">
    <source>
        <dbReference type="PROSITE" id="PS51387"/>
    </source>
</evidence>
<dbReference type="AlphaFoldDB" id="A0A7L9QE23"/>
<dbReference type="Gene3D" id="3.30.465.10">
    <property type="match status" value="1"/>
</dbReference>
<evidence type="ECO:0000256" key="2">
    <source>
        <dbReference type="ARBA" id="ARBA00023002"/>
    </source>
</evidence>
<dbReference type="InterPro" id="IPR016166">
    <property type="entry name" value="FAD-bd_PCMH"/>
</dbReference>
<keyword evidence="2" id="KW-0560">Oxidoreductase</keyword>
<dbReference type="EMBL" id="MT438864">
    <property type="protein sequence ID" value="QOL01111.1"/>
    <property type="molecule type" value="mRNA"/>
</dbReference>
<evidence type="ECO:0000256" key="1">
    <source>
        <dbReference type="ARBA" id="ARBA00005147"/>
    </source>
</evidence>
<dbReference type="InterPro" id="IPR006094">
    <property type="entry name" value="Oxid_FAD_bind_N"/>
</dbReference>
<organism evidence="5">
    <name type="scientific">Pseudococcomyxa simplex</name>
    <dbReference type="NCBI Taxonomy" id="464287"/>
    <lineage>
        <taxon>Eukaryota</taxon>
        <taxon>Viridiplantae</taxon>
        <taxon>Chlorophyta</taxon>
        <taxon>core chlorophytes</taxon>
        <taxon>Trebouxiophyceae</taxon>
        <taxon>Chlorellales</taxon>
        <taxon>Oocystaceae</taxon>
        <taxon>Pseudococcomyxa</taxon>
    </lineage>
</organism>
<protein>
    <submittedName>
        <fullName evidence="5">Putative extracellular protein CSOL_038</fullName>
    </submittedName>
</protein>
<keyword evidence="3" id="KW-0732">Signal</keyword>
<dbReference type="Pfam" id="PF01565">
    <property type="entry name" value="FAD_binding_4"/>
    <property type="match status" value="1"/>
</dbReference>
<comment type="pathway">
    <text evidence="1">Cofactor biosynthesis; L-ascorbate biosynthesis.</text>
</comment>
<dbReference type="GO" id="GO:0019853">
    <property type="term" value="P:L-ascorbic acid biosynthetic process"/>
    <property type="evidence" value="ECO:0007669"/>
    <property type="project" value="UniProtKB-UniPathway"/>
</dbReference>
<reference evidence="5" key="1">
    <citation type="journal article" date="2020" name="Microb. Ecol.">
        <title>The Under-explored Extracellular Proteome of Aero-Terrestrial Microalgae Provides Clues on Different Mechanisms of Desiccation Tolerance in Non-Model Organisms.</title>
        <authorList>
            <person name="Gonzalez-Hourcade M."/>
            <person name="Del Campo E.M."/>
            <person name="Casano L.M."/>
        </authorList>
    </citation>
    <scope>NUCLEOTIDE SEQUENCE</scope>
    <source>
        <strain evidence="5">SAG 216-12</strain>
    </source>
</reference>
<feature type="signal peptide" evidence="3">
    <location>
        <begin position="1"/>
        <end position="25"/>
    </location>
</feature>
<name>A0A7L9QE23_9CHLO</name>
<dbReference type="PANTHER" id="PTHR43762:SF5">
    <property type="entry name" value="FAD-BINDING PCMH-TYPE DOMAIN-CONTAINING PROTEIN"/>
    <property type="match status" value="1"/>
</dbReference>
<dbReference type="Gene3D" id="3.30.70.2520">
    <property type="match status" value="1"/>
</dbReference>
<proteinExistence type="evidence at transcript level"/>
<dbReference type="SUPFAM" id="SSF56176">
    <property type="entry name" value="FAD-binding/transporter-associated domain-like"/>
    <property type="match status" value="1"/>
</dbReference>